<dbReference type="InterPro" id="IPR023313">
    <property type="entry name" value="UBQ-conjugating_AS"/>
</dbReference>
<dbReference type="Gene3D" id="3.10.110.10">
    <property type="entry name" value="Ubiquitin Conjugating Enzyme"/>
    <property type="match status" value="1"/>
</dbReference>
<evidence type="ECO:0000259" key="9">
    <source>
        <dbReference type="PROSITE" id="PS50127"/>
    </source>
</evidence>
<accession>A0A0E0GA56</accession>
<keyword evidence="11" id="KW-1185">Reference proteome</keyword>
<dbReference type="PROSITE" id="PS00183">
    <property type="entry name" value="UBC_1"/>
    <property type="match status" value="1"/>
</dbReference>
<reference evidence="10" key="1">
    <citation type="submission" date="2015-04" db="UniProtKB">
        <authorList>
            <consortium name="EnsemblPlants"/>
        </authorList>
    </citation>
    <scope>IDENTIFICATION</scope>
    <source>
        <strain evidence="10">SL10</strain>
    </source>
</reference>
<dbReference type="OMA" id="CSARRWW"/>
<dbReference type="EnsemblPlants" id="ONIVA02G27570.2">
    <property type="protein sequence ID" value="ONIVA02G27570.2"/>
    <property type="gene ID" value="ONIVA02G27570"/>
</dbReference>
<dbReference type="GO" id="GO:0007031">
    <property type="term" value="P:peroxisome organization"/>
    <property type="evidence" value="ECO:0007669"/>
    <property type="project" value="UniProtKB-KW"/>
</dbReference>
<feature type="active site" description="Glycyl thioester intermediate" evidence="7">
    <location>
        <position position="159"/>
    </location>
</feature>
<evidence type="ECO:0000256" key="6">
    <source>
        <dbReference type="ARBA" id="ARBA00022840"/>
    </source>
</evidence>
<evidence type="ECO:0000256" key="7">
    <source>
        <dbReference type="PROSITE-ProRule" id="PRU10133"/>
    </source>
</evidence>
<dbReference type="CDD" id="cd23812">
    <property type="entry name" value="UBCc_ScPEX4-like"/>
    <property type="match status" value="1"/>
</dbReference>
<name>A0A0E0GA56_ORYNI</name>
<evidence type="ECO:0000256" key="4">
    <source>
        <dbReference type="ARBA" id="ARBA00022741"/>
    </source>
</evidence>
<dbReference type="PANTHER" id="PTHR24067">
    <property type="entry name" value="UBIQUITIN-CONJUGATING ENZYME E2"/>
    <property type="match status" value="1"/>
</dbReference>
<dbReference type="Proteomes" id="UP000006591">
    <property type="component" value="Chromosome 2"/>
</dbReference>
<evidence type="ECO:0000256" key="1">
    <source>
        <dbReference type="ARBA" id="ARBA00012486"/>
    </source>
</evidence>
<dbReference type="STRING" id="4536.A0A0E0GA56"/>
<protein>
    <recommendedName>
        <fullName evidence="1">E2 ubiquitin-conjugating enzyme</fullName>
        <ecNumber evidence="1">2.3.2.23</ecNumber>
    </recommendedName>
</protein>
<organism evidence="10">
    <name type="scientific">Oryza nivara</name>
    <name type="common">Indian wild rice</name>
    <name type="synonym">Oryza sativa f. spontanea</name>
    <dbReference type="NCBI Taxonomy" id="4536"/>
    <lineage>
        <taxon>Eukaryota</taxon>
        <taxon>Viridiplantae</taxon>
        <taxon>Streptophyta</taxon>
        <taxon>Embryophyta</taxon>
        <taxon>Tracheophyta</taxon>
        <taxon>Spermatophyta</taxon>
        <taxon>Magnoliopsida</taxon>
        <taxon>Liliopsida</taxon>
        <taxon>Poales</taxon>
        <taxon>Poaceae</taxon>
        <taxon>BOP clade</taxon>
        <taxon>Oryzoideae</taxon>
        <taxon>Oryzeae</taxon>
        <taxon>Oryzinae</taxon>
        <taxon>Oryza</taxon>
    </lineage>
</organism>
<evidence type="ECO:0000313" key="10">
    <source>
        <dbReference type="EnsemblPlants" id="ONIVA02G27570.2"/>
    </source>
</evidence>
<feature type="domain" description="UBC core" evidence="9">
    <location>
        <begin position="72"/>
        <end position="222"/>
    </location>
</feature>
<comment type="similarity">
    <text evidence="8">Belongs to the ubiquitin-conjugating enzyme family.</text>
</comment>
<dbReference type="Pfam" id="PF00179">
    <property type="entry name" value="UQ_con"/>
    <property type="match status" value="1"/>
</dbReference>
<dbReference type="EC" id="2.3.2.23" evidence="1"/>
<evidence type="ECO:0000256" key="3">
    <source>
        <dbReference type="ARBA" id="ARBA00022679"/>
    </source>
</evidence>
<evidence type="ECO:0000256" key="2">
    <source>
        <dbReference type="ARBA" id="ARBA00022593"/>
    </source>
</evidence>
<dbReference type="GO" id="GO:0061631">
    <property type="term" value="F:ubiquitin conjugating enzyme activity"/>
    <property type="evidence" value="ECO:0007669"/>
    <property type="project" value="UniProtKB-EC"/>
</dbReference>
<dbReference type="InterPro" id="IPR016135">
    <property type="entry name" value="UBQ-conjugating_enzyme/RWD"/>
</dbReference>
<dbReference type="SUPFAM" id="SSF54495">
    <property type="entry name" value="UBC-like"/>
    <property type="match status" value="1"/>
</dbReference>
<evidence type="ECO:0000313" key="11">
    <source>
        <dbReference type="Proteomes" id="UP000006591"/>
    </source>
</evidence>
<evidence type="ECO:0000256" key="8">
    <source>
        <dbReference type="RuleBase" id="RU362109"/>
    </source>
</evidence>
<dbReference type="PROSITE" id="PS50127">
    <property type="entry name" value="UBC_2"/>
    <property type="match status" value="1"/>
</dbReference>
<proteinExistence type="inferred from homology"/>
<dbReference type="AlphaFoldDB" id="A0A0E0GA56"/>
<dbReference type="InterPro" id="IPR050113">
    <property type="entry name" value="Ub_conjugating_enzyme"/>
</dbReference>
<keyword evidence="4 8" id="KW-0547">Nucleotide-binding</keyword>
<keyword evidence="5 8" id="KW-0833">Ubl conjugation pathway</keyword>
<keyword evidence="6 8" id="KW-0067">ATP-binding</keyword>
<dbReference type="GO" id="GO:0005524">
    <property type="term" value="F:ATP binding"/>
    <property type="evidence" value="ECO:0007669"/>
    <property type="project" value="UniProtKB-UniRule"/>
</dbReference>
<dbReference type="Gramene" id="ONIVA02G27570.2">
    <property type="protein sequence ID" value="ONIVA02G27570.2"/>
    <property type="gene ID" value="ONIVA02G27570"/>
</dbReference>
<dbReference type="InterPro" id="IPR000608">
    <property type="entry name" value="UBC"/>
</dbReference>
<keyword evidence="3" id="KW-0808">Transferase</keyword>
<evidence type="ECO:0000256" key="5">
    <source>
        <dbReference type="ARBA" id="ARBA00022786"/>
    </source>
</evidence>
<dbReference type="HOGENOM" id="CLU_1201347_0_0_1"/>
<keyword evidence="2" id="KW-0962">Peroxisome biogenesis</keyword>
<dbReference type="FunFam" id="3.10.110.10:FF:000044">
    <property type="entry name" value="protein PEROXIN-4 isoform X1"/>
    <property type="match status" value="1"/>
</dbReference>
<dbReference type="eggNOG" id="KOG0417">
    <property type="taxonomic scope" value="Eukaryota"/>
</dbReference>
<sequence length="259" mass="28628">MDCSARRWWVLGRKSGPSVIGSAHDSPTSPSRRLPPHNFFPTGQRLRVFPFVLLSGPSPSDDATFPTPGSSSGEGSCELEYKEVQREKSADPDIQLICDDSNIFKWTALIKGPSETPFEGGVFQLAFSIPEQYPLLPPQVRFLTKIFHPNVHFKTGEICLDILKNAWSPAWTLQSVCRAIIALMAHPEPDSPLNCDSGSSTFLLILPHIVQPLFCNVKAIDVHALTESSYGNLLRSGDIRGYQSMARMYTRLAAMPKKG</sequence>
<reference evidence="10" key="2">
    <citation type="submission" date="2018-04" db="EMBL/GenBank/DDBJ databases">
        <title>OnivRS2 (Oryza nivara Reference Sequence Version 2).</title>
        <authorList>
            <person name="Zhang J."/>
            <person name="Kudrna D."/>
            <person name="Lee S."/>
            <person name="Talag J."/>
            <person name="Rajasekar S."/>
            <person name="Welchert J."/>
            <person name="Hsing Y.-I."/>
            <person name="Wing R.A."/>
        </authorList>
    </citation>
    <scope>NUCLEOTIDE SEQUENCE [LARGE SCALE GENOMIC DNA]</scope>
    <source>
        <strain evidence="10">SL10</strain>
    </source>
</reference>
<dbReference type="SMART" id="SM00212">
    <property type="entry name" value="UBCc"/>
    <property type="match status" value="1"/>
</dbReference>